<dbReference type="AlphaFoldDB" id="A0A1R1F3G5"/>
<feature type="domain" description="YCII-related" evidence="2">
    <location>
        <begin position="1"/>
        <end position="114"/>
    </location>
</feature>
<protein>
    <recommendedName>
        <fullName evidence="2">YCII-related domain-containing protein</fullName>
    </recommendedName>
</protein>
<dbReference type="Pfam" id="PF03795">
    <property type="entry name" value="YCII"/>
    <property type="match status" value="1"/>
</dbReference>
<accession>A0A1R1F3G5</accession>
<dbReference type="Gene3D" id="3.30.70.1060">
    <property type="entry name" value="Dimeric alpha+beta barrel"/>
    <property type="match status" value="1"/>
</dbReference>
<name>A0A1R1F3G5_9BACL</name>
<evidence type="ECO:0000259" key="2">
    <source>
        <dbReference type="Pfam" id="PF03795"/>
    </source>
</evidence>
<evidence type="ECO:0000256" key="1">
    <source>
        <dbReference type="ARBA" id="ARBA00007689"/>
    </source>
</evidence>
<dbReference type="RefSeq" id="WP_076168588.1">
    <property type="nucleotide sequence ID" value="NZ_MRTP01000001.1"/>
</dbReference>
<evidence type="ECO:0000313" key="3">
    <source>
        <dbReference type="EMBL" id="OMF58658.1"/>
    </source>
</evidence>
<comment type="similarity">
    <text evidence="1">Belongs to the YciI family.</text>
</comment>
<dbReference type="InterPro" id="IPR005545">
    <property type="entry name" value="YCII"/>
</dbReference>
<comment type="caution">
    <text evidence="3">The sequence shown here is derived from an EMBL/GenBank/DDBJ whole genome shotgun (WGS) entry which is preliminary data.</text>
</comment>
<sequence>MRFMLIVRANGLSEAGILHTRRFEEGMAEYRKALAQAGKLLAAEELQPSSSGVRIRLTGRDGIPEVCPGPFPVDHRLIAGYVVIESATADEAVEWAMKMPVPEGCEGSEVDVRELREWAQEDRNPRVLALEADLQEQVRMLDQMQKFS</sequence>
<dbReference type="PANTHER" id="PTHR35174:SF4">
    <property type="entry name" value="BLL7163 PROTEIN"/>
    <property type="match status" value="1"/>
</dbReference>
<organism evidence="3 4">
    <name type="scientific">Paenibacillus rhizosphaerae</name>
    <dbReference type="NCBI Taxonomy" id="297318"/>
    <lineage>
        <taxon>Bacteria</taxon>
        <taxon>Bacillati</taxon>
        <taxon>Bacillota</taxon>
        <taxon>Bacilli</taxon>
        <taxon>Bacillales</taxon>
        <taxon>Paenibacillaceae</taxon>
        <taxon>Paenibacillus</taxon>
    </lineage>
</organism>
<gene>
    <name evidence="3" type="ORF">BK138_09145</name>
</gene>
<dbReference type="SUPFAM" id="SSF54909">
    <property type="entry name" value="Dimeric alpha+beta barrel"/>
    <property type="match status" value="1"/>
</dbReference>
<proteinExistence type="inferred from homology"/>
<reference evidence="3 4" key="1">
    <citation type="submission" date="2016-11" db="EMBL/GenBank/DDBJ databases">
        <title>Paenibacillus species isolates.</title>
        <authorList>
            <person name="Beno S.M."/>
        </authorList>
    </citation>
    <scope>NUCLEOTIDE SEQUENCE [LARGE SCALE GENOMIC DNA]</scope>
    <source>
        <strain evidence="3 4">FSL R5-0378</strain>
    </source>
</reference>
<evidence type="ECO:0000313" key="4">
    <source>
        <dbReference type="Proteomes" id="UP000187172"/>
    </source>
</evidence>
<dbReference type="Proteomes" id="UP000187172">
    <property type="component" value="Unassembled WGS sequence"/>
</dbReference>
<dbReference type="InterPro" id="IPR011008">
    <property type="entry name" value="Dimeric_a/b-barrel"/>
</dbReference>
<dbReference type="EMBL" id="MRTP01000001">
    <property type="protein sequence ID" value="OMF58658.1"/>
    <property type="molecule type" value="Genomic_DNA"/>
</dbReference>
<dbReference type="STRING" id="297318.BK138_09145"/>
<keyword evidence="4" id="KW-1185">Reference proteome</keyword>
<dbReference type="PANTHER" id="PTHR35174">
    <property type="entry name" value="BLL7171 PROTEIN-RELATED"/>
    <property type="match status" value="1"/>
</dbReference>